<accession>A0A154I906</accession>
<name>A0A154I906_RHILE</name>
<gene>
    <name evidence="1" type="ORF">A4A59_33285</name>
</gene>
<sequence>MIHEAFDLCAIEFHEDHNVGYDYIVERLVRLQLKFSIPEDFDLGEISLSEALAGAGRGYKSWLTGELTKIGKQDLCRR</sequence>
<organism evidence="1">
    <name type="scientific">Rhizobium leguminosarum</name>
    <dbReference type="NCBI Taxonomy" id="384"/>
    <lineage>
        <taxon>Bacteria</taxon>
        <taxon>Pseudomonadati</taxon>
        <taxon>Pseudomonadota</taxon>
        <taxon>Alphaproteobacteria</taxon>
        <taxon>Hyphomicrobiales</taxon>
        <taxon>Rhizobiaceae</taxon>
        <taxon>Rhizobium/Agrobacterium group</taxon>
        <taxon>Rhizobium</taxon>
    </lineage>
</organism>
<dbReference type="EMBL" id="LVYU01000140">
    <property type="protein sequence ID" value="KZA97058.1"/>
    <property type="molecule type" value="Genomic_DNA"/>
</dbReference>
<dbReference type="AlphaFoldDB" id="A0A154I906"/>
<reference evidence="1" key="1">
    <citation type="submission" date="2016-03" db="EMBL/GenBank/DDBJ databases">
        <title>Microsymbionts genomes from the relict species Vavilovia formosa.</title>
        <authorList>
            <person name="Chirak E."/>
            <person name="Kimeklis A."/>
            <person name="Kopat V."/>
            <person name="Andronov E."/>
        </authorList>
    </citation>
    <scope>NUCLEOTIDE SEQUENCE [LARGE SCALE GENOMIC DNA]</scope>
    <source>
        <strain evidence="1">Vaf12</strain>
    </source>
</reference>
<proteinExistence type="predicted"/>
<evidence type="ECO:0000313" key="1">
    <source>
        <dbReference type="EMBL" id="KZA97058.1"/>
    </source>
</evidence>
<comment type="caution">
    <text evidence="1">The sequence shown here is derived from an EMBL/GenBank/DDBJ whole genome shotgun (WGS) entry which is preliminary data.</text>
</comment>
<dbReference type="RefSeq" id="WP_062944988.1">
    <property type="nucleotide sequence ID" value="NZ_CP171844.1"/>
</dbReference>
<protein>
    <submittedName>
        <fullName evidence="1">Uncharacterized protein</fullName>
    </submittedName>
</protein>